<feature type="region of interest" description="Disordered" evidence="2">
    <location>
        <begin position="1"/>
        <end position="92"/>
    </location>
</feature>
<proteinExistence type="predicted"/>
<dbReference type="GO" id="GO:0004842">
    <property type="term" value="F:ubiquitin-protein transferase activity"/>
    <property type="evidence" value="ECO:0007669"/>
    <property type="project" value="InterPro"/>
</dbReference>
<name>A0AAV5FME1_ELECO</name>
<sequence length="229" mass="24820">MRHRTAVVSSFAGSSWHKSSRGQSTTQLRERREDSEEREGDWTAREHPETERSPRRGPRSRRSRSTSSLAVVRAAVPSSVPPRPGSDLAGSGQETQWLVKGGDGMGAGTEPKGVTAVGEDEDGGGKEEKAAAVSCSICLDAVVAAGGERSTARLQCGHEFHLDCIGSAFNAKGIMQCPNCRKVEKGNWLYANGSRPAQDVNMDEWAHDEDLYDVSYSEMFDPVNLPDAR</sequence>
<evidence type="ECO:0000256" key="2">
    <source>
        <dbReference type="SAM" id="MobiDB-lite"/>
    </source>
</evidence>
<dbReference type="AlphaFoldDB" id="A0AAV5FME1"/>
<reference evidence="4" key="1">
    <citation type="journal article" date="2018" name="DNA Res.">
        <title>Multiple hybrid de novo genome assembly of finger millet, an orphan allotetraploid crop.</title>
        <authorList>
            <person name="Hatakeyama M."/>
            <person name="Aluri S."/>
            <person name="Balachadran M.T."/>
            <person name="Sivarajan S.R."/>
            <person name="Patrignani A."/>
            <person name="Gruter S."/>
            <person name="Poveda L."/>
            <person name="Shimizu-Inatsugi R."/>
            <person name="Baeten J."/>
            <person name="Francoijs K.J."/>
            <person name="Nataraja K.N."/>
            <person name="Reddy Y.A.N."/>
            <person name="Phadnis S."/>
            <person name="Ravikumar R.L."/>
            <person name="Schlapbach R."/>
            <person name="Sreeman S.M."/>
            <person name="Shimizu K.K."/>
        </authorList>
    </citation>
    <scope>NUCLEOTIDE SEQUENCE</scope>
</reference>
<gene>
    <name evidence="4" type="primary">gb24827</name>
    <name evidence="4" type="ORF">PR202_gb24827</name>
</gene>
<keyword evidence="1" id="KW-0479">Metal-binding</keyword>
<dbReference type="PANTHER" id="PTHR46798:SF3">
    <property type="entry name" value="RING FINGER FAMILY PROTEIN"/>
    <property type="match status" value="1"/>
</dbReference>
<dbReference type="EMBL" id="BQKI01000088">
    <property type="protein sequence ID" value="GJN36004.1"/>
    <property type="molecule type" value="Genomic_DNA"/>
</dbReference>
<dbReference type="InterPro" id="IPR044274">
    <property type="entry name" value="RFI2"/>
</dbReference>
<protein>
    <recommendedName>
        <fullName evidence="3">RING-type domain-containing protein</fullName>
    </recommendedName>
</protein>
<dbReference type="GO" id="GO:0008270">
    <property type="term" value="F:zinc ion binding"/>
    <property type="evidence" value="ECO:0007669"/>
    <property type="project" value="UniProtKB-KW"/>
</dbReference>
<evidence type="ECO:0000256" key="1">
    <source>
        <dbReference type="PROSITE-ProRule" id="PRU00175"/>
    </source>
</evidence>
<feature type="compositionally biased region" description="Basic and acidic residues" evidence="2">
    <location>
        <begin position="28"/>
        <end position="54"/>
    </location>
</feature>
<comment type="caution">
    <text evidence="4">The sequence shown here is derived from an EMBL/GenBank/DDBJ whole genome shotgun (WGS) entry which is preliminary data.</text>
</comment>
<organism evidence="4 5">
    <name type="scientific">Eleusine coracana subsp. coracana</name>
    <dbReference type="NCBI Taxonomy" id="191504"/>
    <lineage>
        <taxon>Eukaryota</taxon>
        <taxon>Viridiplantae</taxon>
        <taxon>Streptophyta</taxon>
        <taxon>Embryophyta</taxon>
        <taxon>Tracheophyta</taxon>
        <taxon>Spermatophyta</taxon>
        <taxon>Magnoliopsida</taxon>
        <taxon>Liliopsida</taxon>
        <taxon>Poales</taxon>
        <taxon>Poaceae</taxon>
        <taxon>PACMAD clade</taxon>
        <taxon>Chloridoideae</taxon>
        <taxon>Cynodonteae</taxon>
        <taxon>Eleusininae</taxon>
        <taxon>Eleusine</taxon>
    </lineage>
</organism>
<dbReference type="PANTHER" id="PTHR46798">
    <property type="entry name" value="OS09G0511500 PROTEIN"/>
    <property type="match status" value="1"/>
</dbReference>
<feature type="domain" description="RING-type" evidence="3">
    <location>
        <begin position="135"/>
        <end position="181"/>
    </location>
</feature>
<dbReference type="Gene3D" id="3.30.40.10">
    <property type="entry name" value="Zinc/RING finger domain, C3HC4 (zinc finger)"/>
    <property type="match status" value="1"/>
</dbReference>
<dbReference type="SMART" id="SM00184">
    <property type="entry name" value="RING"/>
    <property type="match status" value="1"/>
</dbReference>
<feature type="compositionally biased region" description="Polar residues" evidence="2">
    <location>
        <begin position="7"/>
        <end position="27"/>
    </location>
</feature>
<evidence type="ECO:0000259" key="3">
    <source>
        <dbReference type="PROSITE" id="PS50089"/>
    </source>
</evidence>
<feature type="compositionally biased region" description="Low complexity" evidence="2">
    <location>
        <begin position="65"/>
        <end position="78"/>
    </location>
</feature>
<dbReference type="SUPFAM" id="SSF57850">
    <property type="entry name" value="RING/U-box"/>
    <property type="match status" value="1"/>
</dbReference>
<reference evidence="4" key="2">
    <citation type="submission" date="2021-12" db="EMBL/GenBank/DDBJ databases">
        <title>Resequencing data analysis of finger millet.</title>
        <authorList>
            <person name="Hatakeyama M."/>
            <person name="Aluri S."/>
            <person name="Balachadran M.T."/>
            <person name="Sivarajan S.R."/>
            <person name="Poveda L."/>
            <person name="Shimizu-Inatsugi R."/>
            <person name="Schlapbach R."/>
            <person name="Sreeman S.M."/>
            <person name="Shimizu K.K."/>
        </authorList>
    </citation>
    <scope>NUCLEOTIDE SEQUENCE</scope>
</reference>
<dbReference type="PROSITE" id="PS50089">
    <property type="entry name" value="ZF_RING_2"/>
    <property type="match status" value="1"/>
</dbReference>
<keyword evidence="1" id="KW-0862">Zinc</keyword>
<dbReference type="InterPro" id="IPR001841">
    <property type="entry name" value="Znf_RING"/>
</dbReference>
<dbReference type="Pfam" id="PF13639">
    <property type="entry name" value="zf-RING_2"/>
    <property type="match status" value="1"/>
</dbReference>
<keyword evidence="1" id="KW-0863">Zinc-finger</keyword>
<accession>A0AAV5FME1</accession>
<evidence type="ECO:0000313" key="5">
    <source>
        <dbReference type="Proteomes" id="UP001054889"/>
    </source>
</evidence>
<keyword evidence="5" id="KW-1185">Reference proteome</keyword>
<dbReference type="InterPro" id="IPR013083">
    <property type="entry name" value="Znf_RING/FYVE/PHD"/>
</dbReference>
<feature type="compositionally biased region" description="Basic residues" evidence="2">
    <location>
        <begin position="55"/>
        <end position="64"/>
    </location>
</feature>
<evidence type="ECO:0000313" key="4">
    <source>
        <dbReference type="EMBL" id="GJN36004.1"/>
    </source>
</evidence>
<dbReference type="Proteomes" id="UP001054889">
    <property type="component" value="Unassembled WGS sequence"/>
</dbReference>